<dbReference type="InterPro" id="IPR006665">
    <property type="entry name" value="OmpA-like"/>
</dbReference>
<dbReference type="InterPro" id="IPR039567">
    <property type="entry name" value="Gly-zipper"/>
</dbReference>
<dbReference type="InterPro" id="IPR036737">
    <property type="entry name" value="OmpA-like_sf"/>
</dbReference>
<dbReference type="Pfam" id="PF00691">
    <property type="entry name" value="OmpA"/>
    <property type="match status" value="1"/>
</dbReference>
<comment type="subcellular location">
    <subcellularLocation>
        <location evidence="1">Cell outer membrane</location>
    </subcellularLocation>
</comment>
<protein>
    <submittedName>
        <fullName evidence="6">OmpA/MotB protein</fullName>
    </submittedName>
</protein>
<evidence type="ECO:0000256" key="2">
    <source>
        <dbReference type="ARBA" id="ARBA00023136"/>
    </source>
</evidence>
<dbReference type="SUPFAM" id="SSF103088">
    <property type="entry name" value="OmpA-like"/>
    <property type="match status" value="1"/>
</dbReference>
<evidence type="ECO:0000259" key="5">
    <source>
        <dbReference type="PROSITE" id="PS51123"/>
    </source>
</evidence>
<dbReference type="EMBL" id="CP009122">
    <property type="protein sequence ID" value="AJA10719.1"/>
    <property type="molecule type" value="Genomic_DNA"/>
</dbReference>
<proteinExistence type="predicted"/>
<feature type="domain" description="OmpA-like" evidence="5">
    <location>
        <begin position="103"/>
        <end position="221"/>
    </location>
</feature>
<dbReference type="HOGENOM" id="CLU_016890_6_2_5"/>
<keyword evidence="7" id="KW-1185">Reference proteome</keyword>
<dbReference type="InterPro" id="IPR006690">
    <property type="entry name" value="OMPA-like_CS"/>
</dbReference>
<dbReference type="PANTHER" id="PTHR30329">
    <property type="entry name" value="STATOR ELEMENT OF FLAGELLAR MOTOR COMPLEX"/>
    <property type="match status" value="1"/>
</dbReference>
<dbReference type="PROSITE" id="PS51257">
    <property type="entry name" value="PROKAR_LIPOPROTEIN"/>
    <property type="match status" value="1"/>
</dbReference>
<evidence type="ECO:0000256" key="1">
    <source>
        <dbReference type="ARBA" id="ARBA00004442"/>
    </source>
</evidence>
<dbReference type="PRINTS" id="PR01021">
    <property type="entry name" value="OMPADOMAIN"/>
</dbReference>
<name>A0A0A7PL77_9SPHN</name>
<evidence type="ECO:0000256" key="4">
    <source>
        <dbReference type="PROSITE-ProRule" id="PRU00473"/>
    </source>
</evidence>
<accession>A0A0A7PL77</accession>
<reference evidence="6 7" key="1">
    <citation type="journal article" date="2015" name="Int. J. Syst. Evol. Microbiol.">
        <title>Description of Sphingopyxis fribergensis sp. nov. - a soil bacterium with the ability to degrade styrene and phenylacetic acid.</title>
        <authorList>
            <person name="Oelschlagel M."/>
            <person name="Ruckert C."/>
            <person name="Kalinowski J."/>
            <person name="Schmidt G."/>
            <person name="Schlomann M."/>
            <person name="Tischler D."/>
        </authorList>
    </citation>
    <scope>NUCLEOTIDE SEQUENCE [LARGE SCALE GENOMIC DNA]</scope>
    <source>
        <strain evidence="6 7">Kp5.2</strain>
    </source>
</reference>
<dbReference type="STRING" id="1515612.SKP52_19255"/>
<dbReference type="PROSITE" id="PS01068">
    <property type="entry name" value="OMPA_1"/>
    <property type="match status" value="1"/>
</dbReference>
<sequence length="229" mass="24196">MNINTIKLTTIAALGAMTLTGCVTDPVTGERKISKAAIGGVGGALGGYLLGDLIGGRNSRTEEIVGAGIGAVAGAGVGYYMDQQEKKLRERTAGTGIDVERQGDQLVLNMPGDVTFDLNSAMVKSQFRSALDSVASTLAEYPSTYIDVYGHTDSTGSDTYNQGLSERRAASVADYLAGRGIQRARMATLGYGESQLKCSPERSEADYQCNRRVEIRIAPVTQSDVNAAR</sequence>
<dbReference type="KEGG" id="sphk:SKP52_19255"/>
<dbReference type="Proteomes" id="UP000030907">
    <property type="component" value="Chromosome"/>
</dbReference>
<organism evidence="6 7">
    <name type="scientific">Sphingopyxis fribergensis</name>
    <dbReference type="NCBI Taxonomy" id="1515612"/>
    <lineage>
        <taxon>Bacteria</taxon>
        <taxon>Pseudomonadati</taxon>
        <taxon>Pseudomonadota</taxon>
        <taxon>Alphaproteobacteria</taxon>
        <taxon>Sphingomonadales</taxon>
        <taxon>Sphingomonadaceae</taxon>
        <taxon>Sphingopyxis</taxon>
    </lineage>
</organism>
<dbReference type="Pfam" id="PF13488">
    <property type="entry name" value="Gly-zipper_Omp"/>
    <property type="match status" value="1"/>
</dbReference>
<dbReference type="PANTHER" id="PTHR30329:SF21">
    <property type="entry name" value="LIPOPROTEIN YIAD-RELATED"/>
    <property type="match status" value="1"/>
</dbReference>
<evidence type="ECO:0000256" key="3">
    <source>
        <dbReference type="ARBA" id="ARBA00023237"/>
    </source>
</evidence>
<dbReference type="InterPro" id="IPR050330">
    <property type="entry name" value="Bact_OuterMem_StrucFunc"/>
</dbReference>
<gene>
    <name evidence="6" type="ORF">SKP52_19255</name>
</gene>
<dbReference type="AlphaFoldDB" id="A0A0A7PL77"/>
<dbReference type="RefSeq" id="WP_039577501.1">
    <property type="nucleotide sequence ID" value="NZ_CP009122.1"/>
</dbReference>
<evidence type="ECO:0000313" key="6">
    <source>
        <dbReference type="EMBL" id="AJA10719.1"/>
    </source>
</evidence>
<dbReference type="CDD" id="cd07185">
    <property type="entry name" value="OmpA_C-like"/>
    <property type="match status" value="1"/>
</dbReference>
<dbReference type="InterPro" id="IPR006664">
    <property type="entry name" value="OMP_bac"/>
</dbReference>
<evidence type="ECO:0000313" key="7">
    <source>
        <dbReference type="Proteomes" id="UP000030907"/>
    </source>
</evidence>
<dbReference type="OrthoDB" id="9782229at2"/>
<keyword evidence="3" id="KW-0998">Cell outer membrane</keyword>
<keyword evidence="2 4" id="KW-0472">Membrane</keyword>
<dbReference type="PROSITE" id="PS51123">
    <property type="entry name" value="OMPA_2"/>
    <property type="match status" value="1"/>
</dbReference>
<dbReference type="Gene3D" id="3.30.1330.60">
    <property type="entry name" value="OmpA-like domain"/>
    <property type="match status" value="1"/>
</dbReference>
<dbReference type="GO" id="GO:0009279">
    <property type="term" value="C:cell outer membrane"/>
    <property type="evidence" value="ECO:0007669"/>
    <property type="project" value="UniProtKB-SubCell"/>
</dbReference>